<dbReference type="InterPro" id="IPR023393">
    <property type="entry name" value="START-like_dom_sf"/>
</dbReference>
<dbReference type="InterPro" id="IPR013538">
    <property type="entry name" value="ASHA1/2-like_C"/>
</dbReference>
<accession>A0ABV3WXR3</accession>
<proteinExistence type="inferred from homology"/>
<protein>
    <submittedName>
        <fullName evidence="3">SRPBCC family protein</fullName>
    </submittedName>
</protein>
<feature type="domain" description="Activator of Hsp90 ATPase homologue 1/2-like C-terminal" evidence="2">
    <location>
        <begin position="19"/>
        <end position="145"/>
    </location>
</feature>
<evidence type="ECO:0000313" key="4">
    <source>
        <dbReference type="Proteomes" id="UP001559025"/>
    </source>
</evidence>
<evidence type="ECO:0000313" key="3">
    <source>
        <dbReference type="EMBL" id="MEX4008834.1"/>
    </source>
</evidence>
<organism evidence="3 4">
    <name type="scientific">Neoaquamicrobium sediminum</name>
    <dbReference type="NCBI Taxonomy" id="1849104"/>
    <lineage>
        <taxon>Bacteria</taxon>
        <taxon>Pseudomonadati</taxon>
        <taxon>Pseudomonadota</taxon>
        <taxon>Alphaproteobacteria</taxon>
        <taxon>Hyphomicrobiales</taxon>
        <taxon>Phyllobacteriaceae</taxon>
        <taxon>Neoaquamicrobium</taxon>
    </lineage>
</organism>
<dbReference type="Pfam" id="PF08327">
    <property type="entry name" value="AHSA1"/>
    <property type="match status" value="1"/>
</dbReference>
<dbReference type="CDD" id="cd08900">
    <property type="entry name" value="SRPBCC_CalC_Aha1-like_7"/>
    <property type="match status" value="1"/>
</dbReference>
<evidence type="ECO:0000259" key="2">
    <source>
        <dbReference type="Pfam" id="PF08327"/>
    </source>
</evidence>
<reference evidence="3 4" key="1">
    <citation type="submission" date="2024-01" db="EMBL/GenBank/DDBJ databases">
        <title>New evidence supports the origin of RcGTA from prophage.</title>
        <authorList>
            <person name="Xu Y."/>
            <person name="Liu B."/>
            <person name="Chen F."/>
        </authorList>
    </citation>
    <scope>NUCLEOTIDE SEQUENCE [LARGE SCALE GENOMIC DNA]</scope>
    <source>
        <strain evidence="3 4">CBW1107-2</strain>
    </source>
</reference>
<dbReference type="SUPFAM" id="SSF55961">
    <property type="entry name" value="Bet v1-like"/>
    <property type="match status" value="1"/>
</dbReference>
<dbReference type="Gene3D" id="3.30.530.20">
    <property type="match status" value="1"/>
</dbReference>
<dbReference type="EMBL" id="JAZHFV010000005">
    <property type="protein sequence ID" value="MEX4008834.1"/>
    <property type="molecule type" value="Genomic_DNA"/>
</dbReference>
<name>A0ABV3WXR3_9HYPH</name>
<gene>
    <name evidence="3" type="ORF">V1479_16085</name>
</gene>
<evidence type="ECO:0000256" key="1">
    <source>
        <dbReference type="ARBA" id="ARBA00006817"/>
    </source>
</evidence>
<dbReference type="Proteomes" id="UP001559025">
    <property type="component" value="Unassembled WGS sequence"/>
</dbReference>
<keyword evidence="4" id="KW-1185">Reference proteome</keyword>
<sequence>MSAAHHSTFVVERELPTGPKHAFRFWSDPEMKQRWNACHPDWTVLEDVFEFHVGGTETRRWRTPEGHEQTFAARYFDIEPQRRIIYAFQMSFGGTRQSVSLATVEFQPAGAKTLMLYTEQLAFLGSAEDRHQRVVGTGSGFDRLVEVIASQIGLEAG</sequence>
<comment type="caution">
    <text evidence="3">The sequence shown here is derived from an EMBL/GenBank/DDBJ whole genome shotgun (WGS) entry which is preliminary data.</text>
</comment>
<dbReference type="RefSeq" id="WP_368803810.1">
    <property type="nucleotide sequence ID" value="NZ_JAZHFV010000005.1"/>
</dbReference>
<comment type="similarity">
    <text evidence="1">Belongs to the AHA1 family.</text>
</comment>